<dbReference type="InterPro" id="IPR036388">
    <property type="entry name" value="WH-like_DNA-bd_sf"/>
</dbReference>
<dbReference type="PANTHER" id="PTHR33164">
    <property type="entry name" value="TRANSCRIPTIONAL REGULATOR, MARR FAMILY"/>
    <property type="match status" value="1"/>
</dbReference>
<dbReference type="RefSeq" id="WP_078587083.1">
    <property type="nucleotide sequence ID" value="NZ_LOJT01000157.1"/>
</dbReference>
<name>A0ABX3M065_9XANT</name>
<protein>
    <submittedName>
        <fullName evidence="2">MarR family transcriptional regulator</fullName>
    </submittedName>
</protein>
<dbReference type="SMART" id="SM00347">
    <property type="entry name" value="HTH_MARR"/>
    <property type="match status" value="1"/>
</dbReference>
<keyword evidence="3" id="KW-1185">Reference proteome</keyword>
<evidence type="ECO:0000259" key="1">
    <source>
        <dbReference type="PROSITE" id="PS50995"/>
    </source>
</evidence>
<dbReference type="SUPFAM" id="SSF46785">
    <property type="entry name" value="Winged helix' DNA-binding domain"/>
    <property type="match status" value="1"/>
</dbReference>
<comment type="caution">
    <text evidence="2">The sequence shown here is derived from an EMBL/GenBank/DDBJ whole genome shotgun (WGS) entry which is preliminary data.</text>
</comment>
<proteinExistence type="predicted"/>
<sequence length="166" mass="17618">MTARLSLAAETARLSLAADLGYQLQLAALASSHAARQELAELQLTPARVTALIHIRDQPGCDQTELGNRLLVNRAAGMKIANALAEQGLIERLAGRDRRSKGLYLTDSGERTLLVAQGCLARAGERTCTGLQASEQQTLLRLLCKLNASAALERAAAPDSALAEAF</sequence>
<dbReference type="PROSITE" id="PS50995">
    <property type="entry name" value="HTH_MARR_2"/>
    <property type="match status" value="1"/>
</dbReference>
<gene>
    <name evidence="2" type="ORF">Xant_05190</name>
</gene>
<dbReference type="InterPro" id="IPR036390">
    <property type="entry name" value="WH_DNA-bd_sf"/>
</dbReference>
<reference evidence="2 3" key="1">
    <citation type="submission" date="2015-12" db="EMBL/GenBank/DDBJ databases">
        <authorList>
            <person name="Bansal K."/>
            <person name="Midha S."/>
            <person name="Patil P.B."/>
        </authorList>
    </citation>
    <scope>NUCLEOTIDE SEQUENCE [LARGE SCALE GENOMIC DNA]</scope>
    <source>
        <strain evidence="2 3">LMG21719</strain>
    </source>
</reference>
<dbReference type="EMBL" id="LOJT01000157">
    <property type="protein sequence ID" value="OOW65855.1"/>
    <property type="molecule type" value="Genomic_DNA"/>
</dbReference>
<dbReference type="InterPro" id="IPR039422">
    <property type="entry name" value="MarR/SlyA-like"/>
</dbReference>
<organism evidence="2 3">
    <name type="scientific">Xanthomonas cissicola</name>
    <dbReference type="NCBI Taxonomy" id="86186"/>
    <lineage>
        <taxon>Bacteria</taxon>
        <taxon>Pseudomonadati</taxon>
        <taxon>Pseudomonadota</taxon>
        <taxon>Gammaproteobacteria</taxon>
        <taxon>Lysobacterales</taxon>
        <taxon>Lysobacteraceae</taxon>
        <taxon>Xanthomonas</taxon>
    </lineage>
</organism>
<dbReference type="Proteomes" id="UP000190018">
    <property type="component" value="Unassembled WGS sequence"/>
</dbReference>
<dbReference type="InterPro" id="IPR000835">
    <property type="entry name" value="HTH_MarR-typ"/>
</dbReference>
<dbReference type="PANTHER" id="PTHR33164:SF57">
    <property type="entry name" value="MARR-FAMILY TRANSCRIPTIONAL REGULATOR"/>
    <property type="match status" value="1"/>
</dbReference>
<evidence type="ECO:0000313" key="3">
    <source>
        <dbReference type="Proteomes" id="UP000190018"/>
    </source>
</evidence>
<accession>A0ABX3M065</accession>
<dbReference type="Gene3D" id="1.10.10.10">
    <property type="entry name" value="Winged helix-like DNA-binding domain superfamily/Winged helix DNA-binding domain"/>
    <property type="match status" value="1"/>
</dbReference>
<dbReference type="Pfam" id="PF12802">
    <property type="entry name" value="MarR_2"/>
    <property type="match status" value="1"/>
</dbReference>
<feature type="domain" description="HTH marR-type" evidence="1">
    <location>
        <begin position="17"/>
        <end position="148"/>
    </location>
</feature>
<evidence type="ECO:0000313" key="2">
    <source>
        <dbReference type="EMBL" id="OOW65855.1"/>
    </source>
</evidence>